<feature type="compositionally biased region" description="Polar residues" evidence="3">
    <location>
        <begin position="1"/>
        <end position="17"/>
    </location>
</feature>
<dbReference type="Gene3D" id="2.30.30.40">
    <property type="entry name" value="SH3 Domains"/>
    <property type="match status" value="1"/>
</dbReference>
<evidence type="ECO:0000313" key="5">
    <source>
        <dbReference type="EMBL" id="KAJ3781396.1"/>
    </source>
</evidence>
<dbReference type="InterPro" id="IPR036028">
    <property type="entry name" value="SH3-like_dom_sf"/>
</dbReference>
<name>A0AA38NBK3_9AGAR</name>
<evidence type="ECO:0000256" key="2">
    <source>
        <dbReference type="PROSITE-ProRule" id="PRU00192"/>
    </source>
</evidence>
<evidence type="ECO:0000256" key="3">
    <source>
        <dbReference type="SAM" id="MobiDB-lite"/>
    </source>
</evidence>
<evidence type="ECO:0000259" key="4">
    <source>
        <dbReference type="PROSITE" id="PS50002"/>
    </source>
</evidence>
<evidence type="ECO:0000256" key="1">
    <source>
        <dbReference type="ARBA" id="ARBA00022443"/>
    </source>
</evidence>
<keyword evidence="6" id="KW-1185">Reference proteome</keyword>
<feature type="domain" description="SH3" evidence="4">
    <location>
        <begin position="234"/>
        <end position="308"/>
    </location>
</feature>
<reference evidence="5" key="1">
    <citation type="submission" date="2022-08" db="EMBL/GenBank/DDBJ databases">
        <authorList>
            <consortium name="DOE Joint Genome Institute"/>
            <person name="Min B."/>
            <person name="Riley R."/>
            <person name="Sierra-Patev S."/>
            <person name="Naranjo-Ortiz M."/>
            <person name="Looney B."/>
            <person name="Konkel Z."/>
            <person name="Slot J.C."/>
            <person name="Sakamoto Y."/>
            <person name="Steenwyk J.L."/>
            <person name="Rokas A."/>
            <person name="Carro J."/>
            <person name="Camarero S."/>
            <person name="Ferreira P."/>
            <person name="Molpeceres G."/>
            <person name="Ruiz-Duenas F.J."/>
            <person name="Serrano A."/>
            <person name="Henrissat B."/>
            <person name="Drula E."/>
            <person name="Hughes K.W."/>
            <person name="Mata J.L."/>
            <person name="Ishikawa N.K."/>
            <person name="Vargas-Isla R."/>
            <person name="Ushijima S."/>
            <person name="Smith C.A."/>
            <person name="Ahrendt S."/>
            <person name="Andreopoulos W."/>
            <person name="He G."/>
            <person name="Labutti K."/>
            <person name="Lipzen A."/>
            <person name="Ng V."/>
            <person name="Sandor L."/>
            <person name="Barry K."/>
            <person name="Martinez A.T."/>
            <person name="Xiao Y."/>
            <person name="Gibbons J.G."/>
            <person name="Terashima K."/>
            <person name="Hibbett D.S."/>
            <person name="Grigoriev I.V."/>
        </authorList>
    </citation>
    <scope>NUCLEOTIDE SEQUENCE</scope>
    <source>
        <strain evidence="5">TFB10291</strain>
    </source>
</reference>
<dbReference type="EMBL" id="MU793563">
    <property type="protein sequence ID" value="KAJ3781396.1"/>
    <property type="molecule type" value="Genomic_DNA"/>
</dbReference>
<dbReference type="InterPro" id="IPR001452">
    <property type="entry name" value="SH3_domain"/>
</dbReference>
<comment type="caution">
    <text evidence="5">The sequence shown here is derived from an EMBL/GenBank/DDBJ whole genome shotgun (WGS) entry which is preliminary data.</text>
</comment>
<dbReference type="SUPFAM" id="SSF50044">
    <property type="entry name" value="SH3-domain"/>
    <property type="match status" value="1"/>
</dbReference>
<dbReference type="PROSITE" id="PS50002">
    <property type="entry name" value="SH3"/>
    <property type="match status" value="1"/>
</dbReference>
<feature type="region of interest" description="Disordered" evidence="3">
    <location>
        <begin position="207"/>
        <end position="235"/>
    </location>
</feature>
<feature type="compositionally biased region" description="Acidic residues" evidence="3">
    <location>
        <begin position="217"/>
        <end position="229"/>
    </location>
</feature>
<evidence type="ECO:0000313" key="6">
    <source>
        <dbReference type="Proteomes" id="UP001163798"/>
    </source>
</evidence>
<feature type="region of interest" description="Disordered" evidence="3">
    <location>
        <begin position="1"/>
        <end position="49"/>
    </location>
</feature>
<dbReference type="Proteomes" id="UP001163798">
    <property type="component" value="Unassembled WGS sequence"/>
</dbReference>
<dbReference type="SMART" id="SM00326">
    <property type="entry name" value="SH3"/>
    <property type="match status" value="1"/>
</dbReference>
<dbReference type="AlphaFoldDB" id="A0AA38NBK3"/>
<keyword evidence="1 2" id="KW-0728">SH3 domain</keyword>
<organism evidence="5 6">
    <name type="scientific">Lentinula aff. detonsa</name>
    <dbReference type="NCBI Taxonomy" id="2804958"/>
    <lineage>
        <taxon>Eukaryota</taxon>
        <taxon>Fungi</taxon>
        <taxon>Dikarya</taxon>
        <taxon>Basidiomycota</taxon>
        <taxon>Agaricomycotina</taxon>
        <taxon>Agaricomycetes</taxon>
        <taxon>Agaricomycetidae</taxon>
        <taxon>Agaricales</taxon>
        <taxon>Marasmiineae</taxon>
        <taxon>Omphalotaceae</taxon>
        <taxon>Lentinula</taxon>
    </lineage>
</organism>
<accession>A0AA38NBK3</accession>
<proteinExistence type="predicted"/>
<gene>
    <name evidence="5" type="ORF">GGU10DRAFT_366895</name>
</gene>
<protein>
    <recommendedName>
        <fullName evidence="4">SH3 domain-containing protein</fullName>
    </recommendedName>
</protein>
<sequence length="314" mass="34714">MPFASSPTKTKRFSQPVSEGGVFGRLQRAFKRSSSSNKRHSAYDRRSSGQLMKTLTGLSAADLNPNIRLTHAKRTISFDSADHGPLSLLPATHSMTSTGNPFTSSAPPSRGPSDPTYRIPSKIRDFTYAATDPRHQGLGEDGRGTLNIPRENRVRFIFKLLLNDAEYQAWKAAAISADADVSDSDDAHEDENEDGVEIHDEEYINRGWDGHWTMPSEEPDYDDDEEEGQADGPLSPGLYRALYPFVPEDPREMPLKEEQVVRVVGRGGGSGWAVVVVDGVDEKGKRRSLQKDKQLALVPESYLEPIALDDSEMP</sequence>